<keyword evidence="2" id="KW-0812">Transmembrane</keyword>
<keyword evidence="3" id="KW-0732">Signal</keyword>
<dbReference type="EMBL" id="JAWHQM010000022">
    <property type="protein sequence ID" value="KAK5632053.1"/>
    <property type="molecule type" value="Genomic_DNA"/>
</dbReference>
<dbReference type="Proteomes" id="UP001305414">
    <property type="component" value="Unassembled WGS sequence"/>
</dbReference>
<gene>
    <name evidence="4" type="ORF">RRF57_007767</name>
</gene>
<sequence length="310" mass="32902">MILFIFAVVACLVIGQDNRPPDPNNYFIYPPLPGPQFSNDPTVFSSNLAFTVGQPQSQPWKWVSNMSSMMIYLQQEGNPESVQAHQLTDCQPGDIGSIYWDGDIGDIDLMNGTQAFLEVYDCLIPDSTPVFFSHYINLTDNSASESNSMTIFSTPTLTVSSIQSVMTSSKFPTEASPTSSHYSSSPSSSSSPSPSSTSSSPSSTNAAAIGGGIGGGIGGAIVIAAIIFALLKTRKGKSQPDQPQNVIAPTSWVPHSEYYKPNYPSSGQTMPYTPPMLTSEVGSTHEPDRTHSTGYVNGASELASDTVGGS</sequence>
<evidence type="ECO:0000256" key="2">
    <source>
        <dbReference type="SAM" id="Phobius"/>
    </source>
</evidence>
<dbReference type="AlphaFoldDB" id="A0AAN7ULN2"/>
<evidence type="ECO:0000313" key="4">
    <source>
        <dbReference type="EMBL" id="KAK5632053.1"/>
    </source>
</evidence>
<proteinExistence type="predicted"/>
<feature type="region of interest" description="Disordered" evidence="1">
    <location>
        <begin position="170"/>
        <end position="205"/>
    </location>
</feature>
<feature type="transmembrane region" description="Helical" evidence="2">
    <location>
        <begin position="206"/>
        <end position="231"/>
    </location>
</feature>
<comment type="caution">
    <text evidence="4">The sequence shown here is derived from an EMBL/GenBank/DDBJ whole genome shotgun (WGS) entry which is preliminary data.</text>
</comment>
<reference evidence="4 5" key="1">
    <citation type="submission" date="2023-10" db="EMBL/GenBank/DDBJ databases">
        <title>Draft genome sequence of Xylaria bambusicola isolate GMP-LS, the root and basal stem rot pathogen of sugarcane in Indonesia.</title>
        <authorList>
            <person name="Selvaraj P."/>
            <person name="Muralishankar V."/>
            <person name="Muruganantham S."/>
            <person name="Sp S."/>
            <person name="Haryani S."/>
            <person name="Lau K.J.X."/>
            <person name="Naqvi N.I."/>
        </authorList>
    </citation>
    <scope>NUCLEOTIDE SEQUENCE [LARGE SCALE GENOMIC DNA]</scope>
    <source>
        <strain evidence="4">GMP-LS</strain>
    </source>
</reference>
<name>A0AAN7ULN2_9PEZI</name>
<evidence type="ECO:0000256" key="3">
    <source>
        <dbReference type="SAM" id="SignalP"/>
    </source>
</evidence>
<protein>
    <recommendedName>
        <fullName evidence="6">Mid2 domain-containing protein</fullName>
    </recommendedName>
</protein>
<keyword evidence="2" id="KW-0472">Membrane</keyword>
<evidence type="ECO:0000256" key="1">
    <source>
        <dbReference type="SAM" id="MobiDB-lite"/>
    </source>
</evidence>
<organism evidence="4 5">
    <name type="scientific">Xylaria bambusicola</name>
    <dbReference type="NCBI Taxonomy" id="326684"/>
    <lineage>
        <taxon>Eukaryota</taxon>
        <taxon>Fungi</taxon>
        <taxon>Dikarya</taxon>
        <taxon>Ascomycota</taxon>
        <taxon>Pezizomycotina</taxon>
        <taxon>Sordariomycetes</taxon>
        <taxon>Xylariomycetidae</taxon>
        <taxon>Xylariales</taxon>
        <taxon>Xylariaceae</taxon>
        <taxon>Xylaria</taxon>
    </lineage>
</organism>
<keyword evidence="5" id="KW-1185">Reference proteome</keyword>
<feature type="chain" id="PRO_5042918861" description="Mid2 domain-containing protein" evidence="3">
    <location>
        <begin position="16"/>
        <end position="310"/>
    </location>
</feature>
<keyword evidence="2" id="KW-1133">Transmembrane helix</keyword>
<feature type="region of interest" description="Disordered" evidence="1">
    <location>
        <begin position="264"/>
        <end position="310"/>
    </location>
</feature>
<feature type="signal peptide" evidence="3">
    <location>
        <begin position="1"/>
        <end position="15"/>
    </location>
</feature>
<accession>A0AAN7ULN2</accession>
<evidence type="ECO:0008006" key="6">
    <source>
        <dbReference type="Google" id="ProtNLM"/>
    </source>
</evidence>
<feature type="compositionally biased region" description="Low complexity" evidence="1">
    <location>
        <begin position="176"/>
        <end position="205"/>
    </location>
</feature>
<evidence type="ECO:0000313" key="5">
    <source>
        <dbReference type="Proteomes" id="UP001305414"/>
    </source>
</evidence>